<dbReference type="InterPro" id="IPR002034">
    <property type="entry name" value="AIPM/Hcit_synth_CS"/>
</dbReference>
<protein>
    <recommendedName>
        <fullName evidence="4">Pyruvate carboxyltransferase domain-containing protein</fullName>
    </recommendedName>
</protein>
<evidence type="ECO:0000256" key="2">
    <source>
        <dbReference type="ARBA" id="ARBA00022679"/>
    </source>
</evidence>
<dbReference type="PROSITE" id="PS00815">
    <property type="entry name" value="AIPM_HOMOCIT_SYNTH_1"/>
    <property type="match status" value="1"/>
</dbReference>
<dbReference type="InterPro" id="IPR013477">
    <property type="entry name" value="NifV/FrbC"/>
</dbReference>
<dbReference type="Pfam" id="PF00682">
    <property type="entry name" value="HMGL-like"/>
    <property type="match status" value="1"/>
</dbReference>
<dbReference type="AlphaFoldDB" id="A0A9X3BJF4"/>
<dbReference type="InterPro" id="IPR054691">
    <property type="entry name" value="LeuA/HCS_post-cat"/>
</dbReference>
<reference evidence="5" key="1">
    <citation type="submission" date="2022-09" db="EMBL/GenBank/DDBJ databases">
        <authorList>
            <person name="Yuan C."/>
            <person name="Ke Z."/>
        </authorList>
    </citation>
    <scope>NUCLEOTIDE SEQUENCE</scope>
    <source>
        <strain evidence="5">LB-8</strain>
    </source>
</reference>
<evidence type="ECO:0000259" key="4">
    <source>
        <dbReference type="PROSITE" id="PS50991"/>
    </source>
</evidence>
<dbReference type="SUPFAM" id="SSF51569">
    <property type="entry name" value="Aldolase"/>
    <property type="match status" value="1"/>
</dbReference>
<dbReference type="Proteomes" id="UP001155483">
    <property type="component" value="Unassembled WGS sequence"/>
</dbReference>
<evidence type="ECO:0000256" key="3">
    <source>
        <dbReference type="RuleBase" id="RU003523"/>
    </source>
</evidence>
<comment type="similarity">
    <text evidence="1 3">Belongs to the alpha-IPM synthase/homocitrate synthase family.</text>
</comment>
<dbReference type="GO" id="GO:0046912">
    <property type="term" value="F:acyltransferase activity, acyl groups converted into alkyl on transfer"/>
    <property type="evidence" value="ECO:0007669"/>
    <property type="project" value="InterPro"/>
</dbReference>
<evidence type="ECO:0000313" key="6">
    <source>
        <dbReference type="Proteomes" id="UP001155483"/>
    </source>
</evidence>
<dbReference type="CDD" id="cd07939">
    <property type="entry name" value="DRE_TIM_NifV"/>
    <property type="match status" value="1"/>
</dbReference>
<keyword evidence="6" id="KW-1185">Reference proteome</keyword>
<evidence type="ECO:0000313" key="5">
    <source>
        <dbReference type="EMBL" id="MCU7551123.1"/>
    </source>
</evidence>
<dbReference type="PANTHER" id="PTHR42880">
    <property type="entry name" value="HOMOCITRATE SYNTHASE"/>
    <property type="match status" value="1"/>
</dbReference>
<dbReference type="EMBL" id="JAOTIF010000018">
    <property type="protein sequence ID" value="MCU7551123.1"/>
    <property type="molecule type" value="Genomic_DNA"/>
</dbReference>
<organism evidence="5 6">
    <name type="scientific">Paraflavisolibacter caeni</name>
    <dbReference type="NCBI Taxonomy" id="2982496"/>
    <lineage>
        <taxon>Bacteria</taxon>
        <taxon>Pseudomonadati</taxon>
        <taxon>Bacteroidota</taxon>
        <taxon>Chitinophagia</taxon>
        <taxon>Chitinophagales</taxon>
        <taxon>Chitinophagaceae</taxon>
        <taxon>Paraflavisolibacter</taxon>
    </lineage>
</organism>
<keyword evidence="2 3" id="KW-0808">Transferase</keyword>
<dbReference type="PANTHER" id="PTHR42880:SF1">
    <property type="entry name" value="ISOPROPYLMALATE_HOMOCITRATE_CITRAMALATE SYNTHASE FAMILY PROTEIN"/>
    <property type="match status" value="1"/>
</dbReference>
<dbReference type="Pfam" id="PF22617">
    <property type="entry name" value="HCS_D2"/>
    <property type="match status" value="1"/>
</dbReference>
<dbReference type="PROSITE" id="PS50991">
    <property type="entry name" value="PYR_CT"/>
    <property type="match status" value="1"/>
</dbReference>
<dbReference type="InterPro" id="IPR013785">
    <property type="entry name" value="Aldolase_TIM"/>
</dbReference>
<name>A0A9X3BJF4_9BACT</name>
<dbReference type="PROSITE" id="PS00816">
    <property type="entry name" value="AIPM_HOMOCIT_SYNTH_2"/>
    <property type="match status" value="1"/>
</dbReference>
<dbReference type="RefSeq" id="WP_279298562.1">
    <property type="nucleotide sequence ID" value="NZ_JAOTIF010000018.1"/>
</dbReference>
<dbReference type="Gene3D" id="1.10.238.260">
    <property type="match status" value="1"/>
</dbReference>
<dbReference type="GO" id="GO:0019752">
    <property type="term" value="P:carboxylic acid metabolic process"/>
    <property type="evidence" value="ECO:0007669"/>
    <property type="project" value="InterPro"/>
</dbReference>
<proteinExistence type="inferred from homology"/>
<sequence length="373" mass="41038">MLTKAIHLIDSTLRDGEQAPGVVFSQKEKLQIAQLLDEAGIPEVEVGAPAIGAQEVEDIRVIGKEGFHFKTVAWCRATMKDLEAAGKCATNGVNISFPVSDIHLKAMGKDRQWIMKTMPKLMQYARDHFEYIAIGAQDASRTEYSFLYDYMSEAMQQGACRIRIADTVGILNPVSTATLFQKIRSHFPEISIEFHGHNDLGMATANTFMALSSGADAASVTVNGLGERAGNAALEEVVMALELSSVIQHNIKTTVLSRLSKLVSEASGRMLAEDKPITGGKVLSHESGVHTNSLLKDRRTYQIIDAASIGSEEGEFVFGKHSGRHALISFLQSKSIFLTREESNEILNEIKEISAQWKRALSPDEVEYLYMNM</sequence>
<reference evidence="5" key="2">
    <citation type="submission" date="2023-04" db="EMBL/GenBank/DDBJ databases">
        <title>Paracnuella aquatica gen. nov., sp. nov., a member of the family Chitinophagaceae isolated from a hot spring.</title>
        <authorList>
            <person name="Wang C."/>
        </authorList>
    </citation>
    <scope>NUCLEOTIDE SEQUENCE</scope>
    <source>
        <strain evidence="5">LB-8</strain>
    </source>
</reference>
<evidence type="ECO:0000256" key="1">
    <source>
        <dbReference type="ARBA" id="ARBA00006154"/>
    </source>
</evidence>
<comment type="caution">
    <text evidence="5">The sequence shown here is derived from an EMBL/GenBank/DDBJ whole genome shotgun (WGS) entry which is preliminary data.</text>
</comment>
<dbReference type="Gene3D" id="3.20.20.70">
    <property type="entry name" value="Aldolase class I"/>
    <property type="match status" value="1"/>
</dbReference>
<feature type="domain" description="Pyruvate carboxyltransferase" evidence="4">
    <location>
        <begin position="6"/>
        <end position="257"/>
    </location>
</feature>
<dbReference type="InterPro" id="IPR000891">
    <property type="entry name" value="PYR_CT"/>
</dbReference>
<gene>
    <name evidence="5" type="ORF">OCK74_18530</name>
</gene>
<accession>A0A9X3BJF4</accession>